<protein>
    <recommendedName>
        <fullName evidence="1">DUF4209 domain-containing protein</fullName>
    </recommendedName>
</protein>
<evidence type="ECO:0000259" key="1">
    <source>
        <dbReference type="Pfam" id="PF13910"/>
    </source>
</evidence>
<dbReference type="EMBL" id="GIBP01001386">
    <property type="protein sequence ID" value="NDV30355.1"/>
    <property type="molecule type" value="Transcribed_RNA"/>
</dbReference>
<dbReference type="AlphaFoldDB" id="A0A6B2L0F7"/>
<dbReference type="PANTHER" id="PTHR31701">
    <property type="entry name" value="ENDOPLASMIC RETICULUM MEMBRANE-ASSOCIATED RNA DEGRADATION PROTEIN"/>
    <property type="match status" value="1"/>
</dbReference>
<feature type="domain" description="DUF4209" evidence="1">
    <location>
        <begin position="51"/>
        <end position="121"/>
    </location>
</feature>
<dbReference type="InterPro" id="IPR025209">
    <property type="entry name" value="DUF4209"/>
</dbReference>
<dbReference type="Pfam" id="PF13910">
    <property type="entry name" value="DUF4209"/>
    <property type="match status" value="1"/>
</dbReference>
<dbReference type="InterPro" id="IPR039635">
    <property type="entry name" value="ERMARD"/>
</dbReference>
<name>A0A6B2L0F7_9EUKA</name>
<reference evidence="2" key="1">
    <citation type="journal article" date="2020" name="J. Eukaryot. Microbiol.">
        <title>De novo Sequencing, Assembly and Annotation of the Transcriptome for the Free-Living Testate Amoeba Arcella intermedia.</title>
        <authorList>
            <person name="Ribeiro G.M."/>
            <person name="Porfirio-Sousa A.L."/>
            <person name="Maurer-Alcala X.X."/>
            <person name="Katz L.A."/>
            <person name="Lahr D.J.G."/>
        </authorList>
    </citation>
    <scope>NUCLEOTIDE SEQUENCE</scope>
</reference>
<dbReference type="PANTHER" id="PTHR31701:SF2">
    <property type="entry name" value="ENDOPLASMIC RETICULUM MEMBRANE-ASSOCIATED RNA DEGRADATION PROTEIN"/>
    <property type="match status" value="1"/>
</dbReference>
<proteinExistence type="predicted"/>
<accession>A0A6B2L0F7</accession>
<organism evidence="2">
    <name type="scientific">Arcella intermedia</name>
    <dbReference type="NCBI Taxonomy" id="1963864"/>
    <lineage>
        <taxon>Eukaryota</taxon>
        <taxon>Amoebozoa</taxon>
        <taxon>Tubulinea</taxon>
        <taxon>Elardia</taxon>
        <taxon>Arcellinida</taxon>
        <taxon>Sphaerothecina</taxon>
        <taxon>Arcellidae</taxon>
        <taxon>Arcella</taxon>
    </lineage>
</organism>
<evidence type="ECO:0000313" key="2">
    <source>
        <dbReference type="EMBL" id="NDV30355.1"/>
    </source>
</evidence>
<sequence length="584" mass="67329">MNTLYGDLVDVFNYQEIIRAYLVYKQSPLHSFAVLSSFFERFLCDVLNTVAPGKEVPKLLKEVLQTEELSSFFGEDLLYLVKIMVGPPQGLNLRNMVWHGFIRENSELKGCYVSFLFVLMMTCSHYVKVTKKMEFIKKPLLSLNRMEETEYDFGLGPKLNGGFTTDDFNHMTTIFSRTYFILPGRLKHFIYALYLFKNQQYYDFLTVLLPHFEHSLRCVFGCVNLNLPAQVVVGAESSAHFTTLDLFIKEKTEVECIPQEQQQHNNLIQEMGPNFINLLWDLFTHVKGPRIRDRISHGEVYSNTITYILAEKVLLACIYCAVKYDLENTNNKKDKYLEGLPESIRRALQYVDGYISVFHPKSLLQKKLKKGQKAFLKLIAVVNTFPLREEQGEDESKEGVVIFNRASKELALENELKSLNSSISLNIHKHSTQTLFSDGEYTKEHNGGLLSLKTLFCSPNEMSLISAANKVAKYSIKMTEATILKITSLHEAVLAKTATKRRENSFYKALGYLDLFLELYRFLFLLCEKTLEPRKFIPLTETKFLARLESFGEHSCGNLQENQWEAIGKEFDQLLPPLKKAFKF</sequence>